<dbReference type="SUPFAM" id="SSF52058">
    <property type="entry name" value="L domain-like"/>
    <property type="match status" value="1"/>
</dbReference>
<evidence type="ECO:0000256" key="7">
    <source>
        <dbReference type="ARBA" id="ARBA00023180"/>
    </source>
</evidence>
<evidence type="ECO:0000256" key="6">
    <source>
        <dbReference type="ARBA" id="ARBA00023170"/>
    </source>
</evidence>
<keyword evidence="7" id="KW-0325">Glycoprotein</keyword>
<evidence type="ECO:0000256" key="3">
    <source>
        <dbReference type="ARBA" id="ARBA00022729"/>
    </source>
</evidence>
<evidence type="ECO:0000313" key="9">
    <source>
        <dbReference type="Proteomes" id="UP000030687"/>
    </source>
</evidence>
<evidence type="ECO:0000256" key="4">
    <source>
        <dbReference type="ARBA" id="ARBA00022989"/>
    </source>
</evidence>
<accession>V4THN7</accession>
<keyword evidence="2" id="KW-0812">Transmembrane</keyword>
<dbReference type="Pfam" id="PF00560">
    <property type="entry name" value="LRR_1"/>
    <property type="match status" value="1"/>
</dbReference>
<protein>
    <recommendedName>
        <fullName evidence="10">Leucine-rich repeat-containing N-terminal plant-type domain-containing protein</fullName>
    </recommendedName>
</protein>
<dbReference type="AlphaFoldDB" id="V4THN7"/>
<keyword evidence="6" id="KW-0675">Receptor</keyword>
<dbReference type="OMA" id="LEACCHW"/>
<reference evidence="8 9" key="1">
    <citation type="submission" date="2013-10" db="EMBL/GenBank/DDBJ databases">
        <authorList>
            <consortium name="International Citrus Genome Consortium"/>
            <person name="Jenkins J."/>
            <person name="Schmutz J."/>
            <person name="Prochnik S."/>
            <person name="Rokhsar D."/>
            <person name="Gmitter F."/>
            <person name="Ollitrault P."/>
            <person name="Machado M."/>
            <person name="Talon M."/>
            <person name="Wincker P."/>
            <person name="Jaillon O."/>
            <person name="Morgante M."/>
        </authorList>
    </citation>
    <scope>NUCLEOTIDE SEQUENCE</scope>
    <source>
        <strain evidence="9">cv. Clemenules</strain>
    </source>
</reference>
<name>V4THN7_CITCL</name>
<dbReference type="InterPro" id="IPR046956">
    <property type="entry name" value="RLP23-like"/>
</dbReference>
<evidence type="ECO:0000313" key="8">
    <source>
        <dbReference type="EMBL" id="ESR59928.1"/>
    </source>
</evidence>
<evidence type="ECO:0008006" key="10">
    <source>
        <dbReference type="Google" id="ProtNLM"/>
    </source>
</evidence>
<dbReference type="Gramene" id="ESR59928">
    <property type="protein sequence ID" value="ESR59928"/>
    <property type="gene ID" value="CICLE_v10017955mg"/>
</dbReference>
<evidence type="ECO:0000256" key="2">
    <source>
        <dbReference type="ARBA" id="ARBA00022692"/>
    </source>
</evidence>
<dbReference type="PANTHER" id="PTHR48063">
    <property type="entry name" value="LRR RECEPTOR-LIKE KINASE"/>
    <property type="match status" value="1"/>
</dbReference>
<dbReference type="EMBL" id="KI536312">
    <property type="protein sequence ID" value="ESR59928.1"/>
    <property type="molecule type" value="Genomic_DNA"/>
</dbReference>
<sequence>MDSDCTVRSLCLYNDNFSGEWLSFLKNYKQLLVLSLRNNKFSGKILFSVRSNHFQGSMPRQLFNLRKLQVLDLSQNHNLSAMTQNKCSKAIITYSFPISLTSDMGGDAANYQDEVSLIWKGIDSRYKNALGLVKSIDLSNNKLSGLLNSLDLLKNLLTGGIPESFSQLNSLGVLDLTNKNLSGKVPSNTELQRFDASSYMGNPEIC</sequence>
<comment type="subcellular location">
    <subcellularLocation>
        <location evidence="1">Membrane</location>
        <topology evidence="1">Single-pass type I membrane protein</topology>
    </subcellularLocation>
</comment>
<dbReference type="eggNOG" id="KOG0619">
    <property type="taxonomic scope" value="Eukaryota"/>
</dbReference>
<dbReference type="InParanoid" id="V4THN7"/>
<evidence type="ECO:0000256" key="1">
    <source>
        <dbReference type="ARBA" id="ARBA00004479"/>
    </source>
</evidence>
<evidence type="ECO:0000256" key="5">
    <source>
        <dbReference type="ARBA" id="ARBA00023136"/>
    </source>
</evidence>
<dbReference type="Proteomes" id="UP000030687">
    <property type="component" value="Unassembled WGS sequence"/>
</dbReference>
<dbReference type="InterPro" id="IPR032675">
    <property type="entry name" value="LRR_dom_sf"/>
</dbReference>
<keyword evidence="3" id="KW-0732">Signal</keyword>
<keyword evidence="4" id="KW-1133">Transmembrane helix</keyword>
<keyword evidence="5" id="KW-0472">Membrane</keyword>
<gene>
    <name evidence="8" type="ORF">CICLE_v10017955mg</name>
</gene>
<organism evidence="8 9">
    <name type="scientific">Citrus clementina</name>
    <name type="common">Clementine</name>
    <name type="synonym">Citrus deliciosa x Citrus sinensis</name>
    <dbReference type="NCBI Taxonomy" id="85681"/>
    <lineage>
        <taxon>Eukaryota</taxon>
        <taxon>Viridiplantae</taxon>
        <taxon>Streptophyta</taxon>
        <taxon>Embryophyta</taxon>
        <taxon>Tracheophyta</taxon>
        <taxon>Spermatophyta</taxon>
        <taxon>Magnoliopsida</taxon>
        <taxon>eudicotyledons</taxon>
        <taxon>Gunneridae</taxon>
        <taxon>Pentapetalae</taxon>
        <taxon>rosids</taxon>
        <taxon>malvids</taxon>
        <taxon>Sapindales</taxon>
        <taxon>Rutaceae</taxon>
        <taxon>Aurantioideae</taxon>
        <taxon>Citrus</taxon>
    </lineage>
</organism>
<dbReference type="PANTHER" id="PTHR48063:SF98">
    <property type="entry name" value="LRR RECEPTOR-LIKE SERINE_THREONINE-PROTEIN KINASE FLS2"/>
    <property type="match status" value="1"/>
</dbReference>
<keyword evidence="9" id="KW-1185">Reference proteome</keyword>
<dbReference type="InterPro" id="IPR001611">
    <property type="entry name" value="Leu-rich_rpt"/>
</dbReference>
<dbReference type="GO" id="GO:0016020">
    <property type="term" value="C:membrane"/>
    <property type="evidence" value="ECO:0007669"/>
    <property type="project" value="UniProtKB-SubCell"/>
</dbReference>
<dbReference type="KEGG" id="cic:CICLE_v10017955mg"/>
<proteinExistence type="predicted"/>
<dbReference type="Gene3D" id="3.80.10.10">
    <property type="entry name" value="Ribonuclease Inhibitor"/>
    <property type="match status" value="1"/>
</dbReference>